<evidence type="ECO:0000313" key="3">
    <source>
        <dbReference type="Proteomes" id="UP000233551"/>
    </source>
</evidence>
<dbReference type="Proteomes" id="UP000233551">
    <property type="component" value="Unassembled WGS sequence"/>
</dbReference>
<dbReference type="PANTHER" id="PTHR23253:SF53">
    <property type="entry name" value="EUKARYOTIC TRANSLATION INITIATION FACTOR ISOFORM 4G-1"/>
    <property type="match status" value="1"/>
</dbReference>
<feature type="domain" description="MIF4G" evidence="1">
    <location>
        <begin position="3"/>
        <end position="114"/>
    </location>
</feature>
<evidence type="ECO:0000259" key="1">
    <source>
        <dbReference type="Pfam" id="PF02854"/>
    </source>
</evidence>
<gene>
    <name evidence="2" type="ORF">CRG98_045609</name>
</gene>
<dbReference type="SUPFAM" id="SSF48371">
    <property type="entry name" value="ARM repeat"/>
    <property type="match status" value="1"/>
</dbReference>
<dbReference type="Gene3D" id="1.25.40.180">
    <property type="match status" value="1"/>
</dbReference>
<reference evidence="2 3" key="1">
    <citation type="submission" date="2017-11" db="EMBL/GenBank/DDBJ databases">
        <title>De-novo sequencing of pomegranate (Punica granatum L.) genome.</title>
        <authorList>
            <person name="Akparov Z."/>
            <person name="Amiraslanov A."/>
            <person name="Hajiyeva S."/>
            <person name="Abbasov M."/>
            <person name="Kaur K."/>
            <person name="Hamwieh A."/>
            <person name="Solovyev V."/>
            <person name="Salamov A."/>
            <person name="Braich B."/>
            <person name="Kosarev P."/>
            <person name="Mahmoud A."/>
            <person name="Hajiyev E."/>
            <person name="Babayeva S."/>
            <person name="Izzatullayeva V."/>
            <person name="Mammadov A."/>
            <person name="Mammadov A."/>
            <person name="Sharifova S."/>
            <person name="Ojaghi J."/>
            <person name="Eynullazada K."/>
            <person name="Bayramov B."/>
            <person name="Abdulazimova A."/>
            <person name="Shahmuradov I."/>
        </authorList>
    </citation>
    <scope>NUCLEOTIDE SEQUENCE [LARGE SCALE GENOMIC DNA]</scope>
    <source>
        <strain evidence="3">cv. AG2017</strain>
        <tissue evidence="2">Leaf</tissue>
    </source>
</reference>
<dbReference type="EMBL" id="PGOL01006174">
    <property type="protein sequence ID" value="PKI33991.1"/>
    <property type="molecule type" value="Genomic_DNA"/>
</dbReference>
<evidence type="ECO:0000313" key="2">
    <source>
        <dbReference type="EMBL" id="PKI33991.1"/>
    </source>
</evidence>
<name>A0A2I0HQJ5_PUNGR</name>
<dbReference type="GO" id="GO:0003729">
    <property type="term" value="F:mRNA binding"/>
    <property type="evidence" value="ECO:0007669"/>
    <property type="project" value="TreeGrafter"/>
</dbReference>
<proteinExistence type="predicted"/>
<protein>
    <recommendedName>
        <fullName evidence="1">MIF4G domain-containing protein</fullName>
    </recommendedName>
</protein>
<dbReference type="GO" id="GO:0003743">
    <property type="term" value="F:translation initiation factor activity"/>
    <property type="evidence" value="ECO:0007669"/>
    <property type="project" value="TreeGrafter"/>
</dbReference>
<dbReference type="STRING" id="22663.A0A2I0HQJ5"/>
<keyword evidence="3" id="KW-1185">Reference proteome</keyword>
<accession>A0A2I0HQJ5</accession>
<dbReference type="InterPro" id="IPR003890">
    <property type="entry name" value="MIF4G-like_typ-3"/>
</dbReference>
<organism evidence="2 3">
    <name type="scientific">Punica granatum</name>
    <name type="common">Pomegranate</name>
    <dbReference type="NCBI Taxonomy" id="22663"/>
    <lineage>
        <taxon>Eukaryota</taxon>
        <taxon>Viridiplantae</taxon>
        <taxon>Streptophyta</taxon>
        <taxon>Embryophyta</taxon>
        <taxon>Tracheophyta</taxon>
        <taxon>Spermatophyta</taxon>
        <taxon>Magnoliopsida</taxon>
        <taxon>eudicotyledons</taxon>
        <taxon>Gunneridae</taxon>
        <taxon>Pentapetalae</taxon>
        <taxon>rosids</taxon>
        <taxon>malvids</taxon>
        <taxon>Myrtales</taxon>
        <taxon>Lythraceae</taxon>
        <taxon>Punica</taxon>
    </lineage>
</organism>
<comment type="caution">
    <text evidence="2">The sequence shown here is derived from an EMBL/GenBank/DDBJ whole genome shotgun (WGS) entry which is preliminary data.</text>
</comment>
<sequence length="123" mass="14602">MERREKERLVKPRALGNIRLTGELFKQRMITEIIMRRIVQVLLGHDDKVCPAEENVEAICQLFNTIGKQLDESSRFRVIHDKNFDRLKELTSNPQLPPRLRFMVQDVLDLRSNHWVPRREEVG</sequence>
<dbReference type="Pfam" id="PF02854">
    <property type="entry name" value="MIF4G"/>
    <property type="match status" value="1"/>
</dbReference>
<dbReference type="PANTHER" id="PTHR23253">
    <property type="entry name" value="EUKARYOTIC TRANSLATION INITIATION FACTOR 4 GAMMA"/>
    <property type="match status" value="1"/>
</dbReference>
<dbReference type="InterPro" id="IPR016024">
    <property type="entry name" value="ARM-type_fold"/>
</dbReference>
<dbReference type="GO" id="GO:0016281">
    <property type="term" value="C:eukaryotic translation initiation factor 4F complex"/>
    <property type="evidence" value="ECO:0007669"/>
    <property type="project" value="TreeGrafter"/>
</dbReference>
<dbReference type="AlphaFoldDB" id="A0A2I0HQJ5"/>